<dbReference type="Proteomes" id="UP001160148">
    <property type="component" value="Unassembled WGS sequence"/>
</dbReference>
<dbReference type="EMBL" id="CARXXK010000002">
    <property type="protein sequence ID" value="CAI6359290.1"/>
    <property type="molecule type" value="Genomic_DNA"/>
</dbReference>
<protein>
    <submittedName>
        <fullName evidence="1">Uncharacterized protein</fullName>
    </submittedName>
</protein>
<name>A0AAV0WTL4_9HEMI</name>
<gene>
    <name evidence="1" type="ORF">MEUPH1_LOCUS14715</name>
</gene>
<keyword evidence="2" id="KW-1185">Reference proteome</keyword>
<accession>A0AAV0WTL4</accession>
<dbReference type="AlphaFoldDB" id="A0AAV0WTL4"/>
<sequence length="116" mass="13598">MRQIRKTVFPPTPRNLQHFNYLLQMDNNKHFTMSFQKQPSLFYQGPLIVDGSFVGVLFCNKHHIESIESEFHNVKISGCDGTFKTVPKTLDNDCYQLFTFQVIHRNVVSNKLYITQ</sequence>
<comment type="caution">
    <text evidence="1">The sequence shown here is derived from an EMBL/GenBank/DDBJ whole genome shotgun (WGS) entry which is preliminary data.</text>
</comment>
<proteinExistence type="predicted"/>
<organism evidence="1 2">
    <name type="scientific">Macrosiphum euphorbiae</name>
    <name type="common">potato aphid</name>
    <dbReference type="NCBI Taxonomy" id="13131"/>
    <lineage>
        <taxon>Eukaryota</taxon>
        <taxon>Metazoa</taxon>
        <taxon>Ecdysozoa</taxon>
        <taxon>Arthropoda</taxon>
        <taxon>Hexapoda</taxon>
        <taxon>Insecta</taxon>
        <taxon>Pterygota</taxon>
        <taxon>Neoptera</taxon>
        <taxon>Paraneoptera</taxon>
        <taxon>Hemiptera</taxon>
        <taxon>Sternorrhyncha</taxon>
        <taxon>Aphidomorpha</taxon>
        <taxon>Aphidoidea</taxon>
        <taxon>Aphididae</taxon>
        <taxon>Macrosiphini</taxon>
        <taxon>Macrosiphum</taxon>
    </lineage>
</organism>
<reference evidence="1 2" key="1">
    <citation type="submission" date="2023-01" db="EMBL/GenBank/DDBJ databases">
        <authorList>
            <person name="Whitehead M."/>
        </authorList>
    </citation>
    <scope>NUCLEOTIDE SEQUENCE [LARGE SCALE GENOMIC DNA]</scope>
</reference>
<evidence type="ECO:0000313" key="2">
    <source>
        <dbReference type="Proteomes" id="UP001160148"/>
    </source>
</evidence>
<evidence type="ECO:0000313" key="1">
    <source>
        <dbReference type="EMBL" id="CAI6359290.1"/>
    </source>
</evidence>